<keyword evidence="6" id="KW-0378">Hydrolase</keyword>
<dbReference type="GO" id="GO:0006508">
    <property type="term" value="P:proteolysis"/>
    <property type="evidence" value="ECO:0007669"/>
    <property type="project" value="UniProtKB-KW"/>
</dbReference>
<dbReference type="Pfam" id="PF00078">
    <property type="entry name" value="RVT_1"/>
    <property type="match status" value="1"/>
</dbReference>
<dbReference type="InterPro" id="IPR041588">
    <property type="entry name" value="Integrase_H2C2"/>
</dbReference>
<dbReference type="Pfam" id="PF17919">
    <property type="entry name" value="RT_RNaseH_2"/>
    <property type="match status" value="1"/>
</dbReference>
<dbReference type="InterPro" id="IPR041577">
    <property type="entry name" value="RT_RNaseH_2"/>
</dbReference>
<feature type="domain" description="Reverse transcriptase" evidence="9">
    <location>
        <begin position="202"/>
        <end position="383"/>
    </location>
</feature>
<keyword evidence="3" id="KW-0548">Nucleotidyltransferase</keyword>
<dbReference type="GO" id="GO:0008233">
    <property type="term" value="F:peptidase activity"/>
    <property type="evidence" value="ECO:0007669"/>
    <property type="project" value="UniProtKB-KW"/>
</dbReference>
<dbReference type="FunFam" id="3.30.70.270:FF:000020">
    <property type="entry name" value="Transposon Tf2-6 polyprotein-like Protein"/>
    <property type="match status" value="1"/>
</dbReference>
<keyword evidence="5" id="KW-0255">Endonuclease</keyword>
<dbReference type="InterPro" id="IPR012337">
    <property type="entry name" value="RNaseH-like_sf"/>
</dbReference>
<evidence type="ECO:0000259" key="9">
    <source>
        <dbReference type="PROSITE" id="PS50878"/>
    </source>
</evidence>
<comment type="caution">
    <text evidence="10">The sequence shown here is derived from an EMBL/GenBank/DDBJ whole genome shotgun (WGS) entry which is preliminary data.</text>
</comment>
<keyword evidence="1" id="KW-0645">Protease</keyword>
<dbReference type="Pfam" id="PF17921">
    <property type="entry name" value="Integrase_H2C2"/>
    <property type="match status" value="1"/>
</dbReference>
<dbReference type="PROSITE" id="PS50878">
    <property type="entry name" value="RT_POL"/>
    <property type="match status" value="1"/>
</dbReference>
<evidence type="ECO:0000256" key="1">
    <source>
        <dbReference type="ARBA" id="ARBA00022670"/>
    </source>
</evidence>
<name>A0A6D2I388_9BRAS</name>
<dbReference type="PANTHER" id="PTHR35046">
    <property type="entry name" value="ZINC KNUCKLE (CCHC-TYPE) FAMILY PROTEIN"/>
    <property type="match status" value="1"/>
</dbReference>
<keyword evidence="11" id="KW-1185">Reference proteome</keyword>
<proteinExistence type="predicted"/>
<dbReference type="FunFam" id="3.10.10.10:FF:000007">
    <property type="entry name" value="Retrovirus-related Pol polyprotein from transposon 17.6-like Protein"/>
    <property type="match status" value="1"/>
</dbReference>
<dbReference type="InterPro" id="IPR000477">
    <property type="entry name" value="RT_dom"/>
</dbReference>
<dbReference type="PANTHER" id="PTHR35046:SF9">
    <property type="entry name" value="RNA-DIRECTED DNA POLYMERASE"/>
    <property type="match status" value="1"/>
</dbReference>
<protein>
    <recommendedName>
        <fullName evidence="9">Reverse transcriptase domain-containing protein</fullName>
    </recommendedName>
</protein>
<dbReference type="SUPFAM" id="SSF53098">
    <property type="entry name" value="Ribonuclease H-like"/>
    <property type="match status" value="1"/>
</dbReference>
<dbReference type="InterPro" id="IPR043502">
    <property type="entry name" value="DNA/RNA_pol_sf"/>
</dbReference>
<dbReference type="Gene3D" id="3.10.10.10">
    <property type="entry name" value="HIV Type 1 Reverse Transcriptase, subunit A, domain 1"/>
    <property type="match status" value="1"/>
</dbReference>
<evidence type="ECO:0000256" key="2">
    <source>
        <dbReference type="ARBA" id="ARBA00022679"/>
    </source>
</evidence>
<evidence type="ECO:0000256" key="6">
    <source>
        <dbReference type="ARBA" id="ARBA00022801"/>
    </source>
</evidence>
<evidence type="ECO:0000256" key="8">
    <source>
        <dbReference type="SAM" id="MobiDB-lite"/>
    </source>
</evidence>
<dbReference type="Gene3D" id="3.30.70.270">
    <property type="match status" value="2"/>
</dbReference>
<keyword evidence="4" id="KW-0540">Nuclease</keyword>
<keyword evidence="2" id="KW-0808">Transferase</keyword>
<evidence type="ECO:0000313" key="10">
    <source>
        <dbReference type="EMBL" id="CAA7021307.1"/>
    </source>
</evidence>
<gene>
    <name evidence="10" type="ORF">MERR_LOCUS8542</name>
</gene>
<dbReference type="InterPro" id="IPR043128">
    <property type="entry name" value="Rev_trsase/Diguanyl_cyclase"/>
</dbReference>
<dbReference type="Proteomes" id="UP000467841">
    <property type="component" value="Unassembled WGS sequence"/>
</dbReference>
<dbReference type="Gene3D" id="1.10.340.70">
    <property type="match status" value="1"/>
</dbReference>
<evidence type="ECO:0000313" key="11">
    <source>
        <dbReference type="Proteomes" id="UP000467841"/>
    </source>
</evidence>
<feature type="region of interest" description="Disordered" evidence="8">
    <location>
        <begin position="76"/>
        <end position="98"/>
    </location>
</feature>
<dbReference type="AlphaFoldDB" id="A0A6D2I388"/>
<feature type="region of interest" description="Disordered" evidence="8">
    <location>
        <begin position="676"/>
        <end position="696"/>
    </location>
</feature>
<reference evidence="10" key="1">
    <citation type="submission" date="2020-01" db="EMBL/GenBank/DDBJ databases">
        <authorList>
            <person name="Mishra B."/>
        </authorList>
    </citation>
    <scope>NUCLEOTIDE SEQUENCE [LARGE SCALE GENOMIC DNA]</scope>
</reference>
<dbReference type="EMBL" id="CACVBM020000599">
    <property type="protein sequence ID" value="CAA7021307.1"/>
    <property type="molecule type" value="Genomic_DNA"/>
</dbReference>
<accession>A0A6D2I388</accession>
<sequence length="704" mass="79802">MSVKEQVIVPLSIGSYEDEILCDVLPMDAGHIILGRPWQSDRRVLHDGFTNKYTFLHKGRKTTLIPLTPQEVYEDQVQLSGQKTKPQAKKEPTKSNKSLNYLAKSKQVKSSMFSNKPFLLFIFKGTFNLLIDNAPEIPSEMSKLLQDFQDVFPEDCPKGLPPVRGIEHQIDFVPGSTLPNRPAYRTNPVETKELQRQIDELMDKGHIRESMSPCAVPVLLVPKKDGSWRMCVDCRAINNITVKYRHPIPRLDDMLDELHGSSIFSKIDLKSGYHQIRMKEGDEWKTAFKTKHGLYEWLVMPFGLTNAPSTFMRLMNHILRNFIGHFVVVYFDDILIYSKNLEEHLDHLASMESRWMKRKLQQSENGRSPKTVSEVRSFHGLAGFYRRFVRDFSTLAAPLTEVIKKEVGFKWEKAQEDAFQALKDRLTNAPVLILPDFLKTFEIECDASGIGIGAVLMQDKKPIAFFSEKLGGATLNYPTMTKNSMPWSALYKLGNTISGQRSLSSTQTMNLSNISRANRSSKRGMPGGLSSLRHSHMSSSTKKIKDLYASDSDFAEIYKSCSKEAHGGGLMGHFGVAKTLQVMRDHFHWPHMIRDVERICSRCATCKQSKSKVQPHGLYTPLPIPSHPWTDISMDFVLGLPRTRTGKDSIFVIVDRLHGMPRTIVSDRDTKCNIPHNDVSAAGAPNTRNQPFRAQGGYFVRGRP</sequence>
<dbReference type="GO" id="GO:0003964">
    <property type="term" value="F:RNA-directed DNA polymerase activity"/>
    <property type="evidence" value="ECO:0007669"/>
    <property type="project" value="UniProtKB-KW"/>
</dbReference>
<dbReference type="CDD" id="cd01647">
    <property type="entry name" value="RT_LTR"/>
    <property type="match status" value="1"/>
</dbReference>
<evidence type="ECO:0000256" key="3">
    <source>
        <dbReference type="ARBA" id="ARBA00022695"/>
    </source>
</evidence>
<feature type="region of interest" description="Disordered" evidence="8">
    <location>
        <begin position="518"/>
        <end position="538"/>
    </location>
</feature>
<dbReference type="SUPFAM" id="SSF56672">
    <property type="entry name" value="DNA/RNA polymerases"/>
    <property type="match status" value="1"/>
</dbReference>
<evidence type="ECO:0000256" key="5">
    <source>
        <dbReference type="ARBA" id="ARBA00022759"/>
    </source>
</evidence>
<keyword evidence="7" id="KW-0695">RNA-directed DNA polymerase</keyword>
<evidence type="ECO:0000256" key="4">
    <source>
        <dbReference type="ARBA" id="ARBA00022722"/>
    </source>
</evidence>
<feature type="compositionally biased region" description="Low complexity" evidence="8">
    <location>
        <begin position="529"/>
        <end position="538"/>
    </location>
</feature>
<dbReference type="GO" id="GO:0004519">
    <property type="term" value="F:endonuclease activity"/>
    <property type="evidence" value="ECO:0007669"/>
    <property type="project" value="UniProtKB-KW"/>
</dbReference>
<organism evidence="10 11">
    <name type="scientific">Microthlaspi erraticum</name>
    <dbReference type="NCBI Taxonomy" id="1685480"/>
    <lineage>
        <taxon>Eukaryota</taxon>
        <taxon>Viridiplantae</taxon>
        <taxon>Streptophyta</taxon>
        <taxon>Embryophyta</taxon>
        <taxon>Tracheophyta</taxon>
        <taxon>Spermatophyta</taxon>
        <taxon>Magnoliopsida</taxon>
        <taxon>eudicotyledons</taxon>
        <taxon>Gunneridae</taxon>
        <taxon>Pentapetalae</taxon>
        <taxon>rosids</taxon>
        <taxon>malvids</taxon>
        <taxon>Brassicales</taxon>
        <taxon>Brassicaceae</taxon>
        <taxon>Coluteocarpeae</taxon>
        <taxon>Microthlaspi</taxon>
    </lineage>
</organism>
<evidence type="ECO:0000256" key="7">
    <source>
        <dbReference type="ARBA" id="ARBA00022918"/>
    </source>
</evidence>
<dbReference type="OrthoDB" id="407598at2759"/>